<proteinExistence type="predicted"/>
<organism evidence="3 4">
    <name type="scientific">Cinchona calisaya</name>
    <dbReference type="NCBI Taxonomy" id="153742"/>
    <lineage>
        <taxon>Eukaryota</taxon>
        <taxon>Viridiplantae</taxon>
        <taxon>Streptophyta</taxon>
        <taxon>Embryophyta</taxon>
        <taxon>Tracheophyta</taxon>
        <taxon>Spermatophyta</taxon>
        <taxon>Magnoliopsida</taxon>
        <taxon>eudicotyledons</taxon>
        <taxon>Gunneridae</taxon>
        <taxon>Pentapetalae</taxon>
        <taxon>asterids</taxon>
        <taxon>lamiids</taxon>
        <taxon>Gentianales</taxon>
        <taxon>Rubiaceae</taxon>
        <taxon>Cinchonoideae</taxon>
        <taxon>Cinchoneae</taxon>
        <taxon>Cinchona</taxon>
    </lineage>
</organism>
<dbReference type="EMBL" id="JBJUIK010000011">
    <property type="protein sequence ID" value="KAL3513309.1"/>
    <property type="molecule type" value="Genomic_DNA"/>
</dbReference>
<dbReference type="Proteomes" id="UP001630127">
    <property type="component" value="Unassembled WGS sequence"/>
</dbReference>
<protein>
    <submittedName>
        <fullName evidence="3">Uncharacterized protein</fullName>
    </submittedName>
</protein>
<comment type="caution">
    <text evidence="3">The sequence shown here is derived from an EMBL/GenBank/DDBJ whole genome shotgun (WGS) entry which is preliminary data.</text>
</comment>
<feature type="region of interest" description="Disordered" evidence="1">
    <location>
        <begin position="20"/>
        <end position="40"/>
    </location>
</feature>
<gene>
    <name evidence="3" type="ORF">ACH5RR_026026</name>
</gene>
<feature type="transmembrane region" description="Helical" evidence="2">
    <location>
        <begin position="61"/>
        <end position="77"/>
    </location>
</feature>
<dbReference type="AlphaFoldDB" id="A0ABD2Z3K5"/>
<evidence type="ECO:0000313" key="3">
    <source>
        <dbReference type="EMBL" id="KAL3513309.1"/>
    </source>
</evidence>
<keyword evidence="2" id="KW-0472">Membrane</keyword>
<keyword evidence="2" id="KW-1133">Transmembrane helix</keyword>
<reference evidence="3 4" key="1">
    <citation type="submission" date="2024-11" db="EMBL/GenBank/DDBJ databases">
        <title>A near-complete genome assembly of Cinchona calisaya.</title>
        <authorList>
            <person name="Lian D.C."/>
            <person name="Zhao X.W."/>
            <person name="Wei L."/>
        </authorList>
    </citation>
    <scope>NUCLEOTIDE SEQUENCE [LARGE SCALE GENOMIC DNA]</scope>
    <source>
        <tissue evidence="3">Nenye</tissue>
    </source>
</reference>
<name>A0ABD2Z3K5_9GENT</name>
<feature type="non-terminal residue" evidence="3">
    <location>
        <position position="1"/>
    </location>
</feature>
<keyword evidence="2" id="KW-0812">Transmembrane</keyword>
<keyword evidence="4" id="KW-1185">Reference proteome</keyword>
<evidence type="ECO:0000256" key="1">
    <source>
        <dbReference type="SAM" id="MobiDB-lite"/>
    </source>
</evidence>
<sequence length="98" mass="11446">LQRSLDEQKEKLFTLKAKQKQQKLKPPLPKKFGGYEESRQPTKHSIGMCRIMEWREFGFDWHIAGVCFISMVMFNVFRKEVFSSGIFKFRGITGDLAG</sequence>
<evidence type="ECO:0000313" key="4">
    <source>
        <dbReference type="Proteomes" id="UP001630127"/>
    </source>
</evidence>
<accession>A0ABD2Z3K5</accession>
<evidence type="ECO:0000256" key="2">
    <source>
        <dbReference type="SAM" id="Phobius"/>
    </source>
</evidence>